<evidence type="ECO:0000256" key="3">
    <source>
        <dbReference type="RuleBase" id="RU366061"/>
    </source>
</evidence>
<name>A0A7S1A6W0_NOCSC</name>
<dbReference type="EC" id="1.14.11.-" evidence="3"/>
<evidence type="ECO:0000256" key="2">
    <source>
        <dbReference type="ARBA" id="ARBA00023004"/>
    </source>
</evidence>
<evidence type="ECO:0000256" key="1">
    <source>
        <dbReference type="ARBA" id="ARBA00022723"/>
    </source>
</evidence>
<gene>
    <name evidence="5" type="ORF">NSCI0253_LOCUS18866</name>
</gene>
<keyword evidence="3" id="KW-0539">Nucleus</keyword>
<comment type="similarity">
    <text evidence="3">Belongs to the ROX family.</text>
</comment>
<comment type="cofactor">
    <cofactor evidence="3">
        <name>Fe(2+)</name>
        <dbReference type="ChEBI" id="CHEBI:29033"/>
    </cofactor>
    <text evidence="3">Binds 1 Fe(2+) ion per subunit.</text>
</comment>
<comment type="subcellular location">
    <subcellularLocation>
        <location evidence="3">Nucleus</location>
    </subcellularLocation>
</comment>
<dbReference type="GO" id="GO:0051864">
    <property type="term" value="F:histone H3K36 demethylase activity"/>
    <property type="evidence" value="ECO:0007669"/>
    <property type="project" value="TreeGrafter"/>
</dbReference>
<accession>A0A7S1A6W0</accession>
<keyword evidence="2 3" id="KW-0408">Iron</keyword>
<protein>
    <recommendedName>
        <fullName evidence="3">Bifunctional lysine-specific demethylase and histidyl-hydroxylase</fullName>
        <ecNumber evidence="3">1.14.11.-</ecNumber>
    </recommendedName>
</protein>
<feature type="domain" description="JmjC" evidence="4">
    <location>
        <begin position="85"/>
        <end position="232"/>
    </location>
</feature>
<dbReference type="InterPro" id="IPR003347">
    <property type="entry name" value="JmjC_dom"/>
</dbReference>
<dbReference type="GO" id="GO:0005730">
    <property type="term" value="C:nucleolus"/>
    <property type="evidence" value="ECO:0007669"/>
    <property type="project" value="TreeGrafter"/>
</dbReference>
<keyword evidence="3" id="KW-0560">Oxidoreductase</keyword>
<dbReference type="GO" id="GO:0032453">
    <property type="term" value="F:histone H3K4 demethylase activity"/>
    <property type="evidence" value="ECO:0007669"/>
    <property type="project" value="TreeGrafter"/>
</dbReference>
<dbReference type="SUPFAM" id="SSF51197">
    <property type="entry name" value="Clavaminate synthase-like"/>
    <property type="match status" value="1"/>
</dbReference>
<dbReference type="AlphaFoldDB" id="A0A7S1A6W0"/>
<dbReference type="Pfam" id="PF08007">
    <property type="entry name" value="JmjC_2"/>
    <property type="match status" value="1"/>
</dbReference>
<sequence length="392" mass="43550">MAGGVGAAIAKAFTDEVLTSEFFDTYWEKRPLHWRAAEQGKHANQVPRVMQVDDLVTCLRRGNVKLFRKGDSYEDNFAVGYLDGASLILNQAERNHPVLLDFCKTVAQSHFHHVFAVLYLTPPNSHAVRLHNDDQDVFLLQLWGRKHWKVRNAPQFLAYTEEMLGKAKPVPEELIGEATELTMEPHDVLYIPRGVLHEASTGTELSLHVTITVPTSDYCWGVQLAKHLAQELAPHSHRLSDKSMASLKHSAVDEVEKVMQAWIANLSLDSVAQGFEARMKRTNEGQAHGAIQAQNLPLPPAVTEASRVRLLPGVTGHCGSSVAHFIRDDGQIEVPLAEGTAQLVQSLTTRPQTVRDLPCGDPFARICVLQALHQLGVLQLFCSDARDLYETN</sequence>
<dbReference type="PROSITE" id="PS51184">
    <property type="entry name" value="JMJC"/>
    <property type="match status" value="1"/>
</dbReference>
<comment type="function">
    <text evidence="3">Oxygenase that can act as both a histone lysine demethylase and a ribosomal histidine hydroxylase.</text>
</comment>
<evidence type="ECO:0000259" key="4">
    <source>
        <dbReference type="PROSITE" id="PS51184"/>
    </source>
</evidence>
<dbReference type="GO" id="GO:0005506">
    <property type="term" value="F:iron ion binding"/>
    <property type="evidence" value="ECO:0007669"/>
    <property type="project" value="UniProtKB-UniRule"/>
</dbReference>
<dbReference type="EMBL" id="HBFQ01026750">
    <property type="protein sequence ID" value="CAD8844516.1"/>
    <property type="molecule type" value="Transcribed_RNA"/>
</dbReference>
<evidence type="ECO:0000313" key="5">
    <source>
        <dbReference type="EMBL" id="CAD8844516.1"/>
    </source>
</evidence>
<dbReference type="InterPro" id="IPR039994">
    <property type="entry name" value="NO66-like"/>
</dbReference>
<keyword evidence="3" id="KW-0223">Dioxygenase</keyword>
<keyword evidence="3" id="KW-0805">Transcription regulation</keyword>
<dbReference type="PANTHER" id="PTHR13096">
    <property type="entry name" value="MINA53 MYC INDUCED NUCLEAR ANTIGEN"/>
    <property type="match status" value="1"/>
</dbReference>
<dbReference type="Gene3D" id="2.60.120.650">
    <property type="entry name" value="Cupin"/>
    <property type="match status" value="1"/>
</dbReference>
<dbReference type="PANTHER" id="PTHR13096:SF8">
    <property type="entry name" value="RIBOSOMAL OXYGENASE 1"/>
    <property type="match status" value="1"/>
</dbReference>
<keyword evidence="1 3" id="KW-0479">Metal-binding</keyword>
<proteinExistence type="inferred from homology"/>
<reference evidence="5" key="1">
    <citation type="submission" date="2021-01" db="EMBL/GenBank/DDBJ databases">
        <authorList>
            <person name="Corre E."/>
            <person name="Pelletier E."/>
            <person name="Niang G."/>
            <person name="Scheremetjew M."/>
            <person name="Finn R."/>
            <person name="Kale V."/>
            <person name="Holt S."/>
            <person name="Cochrane G."/>
            <person name="Meng A."/>
            <person name="Brown T."/>
            <person name="Cohen L."/>
        </authorList>
    </citation>
    <scope>NUCLEOTIDE SEQUENCE</scope>
</reference>
<organism evidence="5">
    <name type="scientific">Noctiluca scintillans</name>
    <name type="common">Sea sparkle</name>
    <name type="synonym">Red tide dinoflagellate</name>
    <dbReference type="NCBI Taxonomy" id="2966"/>
    <lineage>
        <taxon>Eukaryota</taxon>
        <taxon>Sar</taxon>
        <taxon>Alveolata</taxon>
        <taxon>Dinophyceae</taxon>
        <taxon>Noctilucales</taxon>
        <taxon>Noctilucaceae</taxon>
        <taxon>Noctiluca</taxon>
    </lineage>
</organism>
<keyword evidence="3" id="KW-0804">Transcription</keyword>